<evidence type="ECO:0000256" key="1">
    <source>
        <dbReference type="ARBA" id="ARBA00006601"/>
    </source>
</evidence>
<dbReference type="InterPro" id="IPR014027">
    <property type="entry name" value="UDP-Glc/GDP-Man_DH_C"/>
</dbReference>
<evidence type="ECO:0000256" key="2">
    <source>
        <dbReference type="ARBA" id="ARBA00023002"/>
    </source>
</evidence>
<gene>
    <name evidence="6" type="ORF">QWY14_07655</name>
</gene>
<evidence type="ECO:0000313" key="7">
    <source>
        <dbReference type="Proteomes" id="UP001172055"/>
    </source>
</evidence>
<proteinExistence type="inferred from homology"/>
<dbReference type="InterPro" id="IPR001732">
    <property type="entry name" value="UDP-Glc/GDP-Man_DH_N"/>
</dbReference>
<keyword evidence="3" id="KW-0520">NAD</keyword>
<dbReference type="EMBL" id="JAUJWV010000001">
    <property type="protein sequence ID" value="MDN7241664.1"/>
    <property type="molecule type" value="Genomic_DNA"/>
</dbReference>
<dbReference type="RefSeq" id="WP_301724104.1">
    <property type="nucleotide sequence ID" value="NZ_JAUJWV010000001.1"/>
</dbReference>
<organism evidence="6 7">
    <name type="scientific">Planococcus shixiaomingii</name>
    <dbReference type="NCBI Taxonomy" id="3058393"/>
    <lineage>
        <taxon>Bacteria</taxon>
        <taxon>Bacillati</taxon>
        <taxon>Bacillota</taxon>
        <taxon>Bacilli</taxon>
        <taxon>Bacillales</taxon>
        <taxon>Caryophanaceae</taxon>
        <taxon>Planococcus</taxon>
    </lineage>
</organism>
<comment type="similarity">
    <text evidence="1 4">Belongs to the UDP-glucose/GDP-mannose dehydrogenase family.</text>
</comment>
<dbReference type="Pfam" id="PF00984">
    <property type="entry name" value="UDPG_MGDP_dh"/>
    <property type="match status" value="1"/>
</dbReference>
<dbReference type="NCBIfam" id="TIGR03026">
    <property type="entry name" value="NDP-sugDHase"/>
    <property type="match status" value="1"/>
</dbReference>
<dbReference type="InterPro" id="IPR014026">
    <property type="entry name" value="UDP-Glc/GDP-Man_DH_dimer"/>
</dbReference>
<comment type="caution">
    <text evidence="6">The sequence shown here is derived from an EMBL/GenBank/DDBJ whole genome shotgun (WGS) entry which is preliminary data.</text>
</comment>
<dbReference type="SMART" id="SM00984">
    <property type="entry name" value="UDPG_MGDP_dh_C"/>
    <property type="match status" value="1"/>
</dbReference>
<evidence type="ECO:0000259" key="5">
    <source>
        <dbReference type="SMART" id="SM00984"/>
    </source>
</evidence>
<dbReference type="Pfam" id="PF03720">
    <property type="entry name" value="UDPG_MGDP_dh_C"/>
    <property type="match status" value="1"/>
</dbReference>
<dbReference type="SUPFAM" id="SSF52413">
    <property type="entry name" value="UDP-glucose/GDP-mannose dehydrogenase C-terminal domain"/>
    <property type="match status" value="1"/>
</dbReference>
<keyword evidence="2" id="KW-0560">Oxidoreductase</keyword>
<dbReference type="InterPro" id="IPR008927">
    <property type="entry name" value="6-PGluconate_DH-like_C_sf"/>
</dbReference>
<evidence type="ECO:0000256" key="4">
    <source>
        <dbReference type="PIRNR" id="PIRNR000124"/>
    </source>
</evidence>
<dbReference type="PANTHER" id="PTHR43491:SF2">
    <property type="entry name" value="UDP-N-ACETYL-D-MANNOSAMINE DEHYDROGENASE"/>
    <property type="match status" value="1"/>
</dbReference>
<dbReference type="InterPro" id="IPR017476">
    <property type="entry name" value="UDP-Glc/GDP-Man"/>
</dbReference>
<dbReference type="InterPro" id="IPR036291">
    <property type="entry name" value="NAD(P)-bd_dom_sf"/>
</dbReference>
<dbReference type="InterPro" id="IPR036220">
    <property type="entry name" value="UDP-Glc/GDP-Man_DH_C_sf"/>
</dbReference>
<dbReference type="PANTHER" id="PTHR43491">
    <property type="entry name" value="UDP-N-ACETYL-D-MANNOSAMINE DEHYDROGENASE"/>
    <property type="match status" value="1"/>
</dbReference>
<dbReference type="SUPFAM" id="SSF48179">
    <property type="entry name" value="6-phosphogluconate dehydrogenase C-terminal domain-like"/>
    <property type="match status" value="1"/>
</dbReference>
<evidence type="ECO:0000313" key="6">
    <source>
        <dbReference type="EMBL" id="MDN7241664.1"/>
    </source>
</evidence>
<dbReference type="Proteomes" id="UP001172055">
    <property type="component" value="Unassembled WGS sequence"/>
</dbReference>
<feature type="domain" description="UDP-glucose/GDP-mannose dehydrogenase C-terminal" evidence="5">
    <location>
        <begin position="322"/>
        <end position="412"/>
    </location>
</feature>
<protein>
    <submittedName>
        <fullName evidence="6">Nucleotide sugar dehydrogenase</fullName>
    </submittedName>
</protein>
<sequence>MCLYEKILSCEEKVSIVGLGYVGMPIAVAFAKKIKVIGFDVNKEKVELYRNGIDPTKEVGNEVIKNTTIDFTSDESKLREAKFHIVAVPTPVKEDRTPDLTPIESASRTLGRNLTRGSIVVFESTVYPGVTEDICVPILEKESGLKCGLDFKVGYSPERINPGDKVHRLETIIKVVAGQDEETLDIVAKVYELVVDVGVYKAQSIRVAEAAKVIENSQRDINIAFMNELSIIFNKMGIDTNAVLETARTKWNFLNFSPGLVGGHCIGVDPYYLTYKAEQMGYHSQIILSGRKINDDMGKYVAEHTVKNMIKVNKQINGSKVVIFGVTFKENCPDVRNTKVVDVIKELEQYGVEVKIVDPSADKEDLWNEYRLTLSNTEDISGVDAVIFAVPHEEFKSIQLAEVKKMFKQKELVNVGASNEYAVNTDFGEEVDKNECVLIDIKGMFNRNEATDAGFLYWRL</sequence>
<name>A0ABT8N194_9BACL</name>
<keyword evidence="7" id="KW-1185">Reference proteome</keyword>
<dbReference type="PIRSF" id="PIRSF500136">
    <property type="entry name" value="UDP_ManNAc_DH"/>
    <property type="match status" value="1"/>
</dbReference>
<dbReference type="InterPro" id="IPR028359">
    <property type="entry name" value="UDP_ManNAc/GlcNAc_DH"/>
</dbReference>
<evidence type="ECO:0000256" key="3">
    <source>
        <dbReference type="ARBA" id="ARBA00023027"/>
    </source>
</evidence>
<dbReference type="SUPFAM" id="SSF51735">
    <property type="entry name" value="NAD(P)-binding Rossmann-fold domains"/>
    <property type="match status" value="1"/>
</dbReference>
<dbReference type="PIRSF" id="PIRSF000124">
    <property type="entry name" value="UDPglc_GDPman_dh"/>
    <property type="match status" value="1"/>
</dbReference>
<dbReference type="Pfam" id="PF03721">
    <property type="entry name" value="UDPG_MGDP_dh_N"/>
    <property type="match status" value="1"/>
</dbReference>
<accession>A0ABT8N194</accession>
<dbReference type="Gene3D" id="3.40.50.720">
    <property type="entry name" value="NAD(P)-binding Rossmann-like Domain"/>
    <property type="match status" value="2"/>
</dbReference>
<reference evidence="6 7" key="1">
    <citation type="submission" date="2023-06" db="EMBL/GenBank/DDBJ databases">
        <title>Novel species in genus Planococcus.</title>
        <authorList>
            <person name="Ning S."/>
        </authorList>
    </citation>
    <scope>NUCLEOTIDE SEQUENCE [LARGE SCALE GENOMIC DNA]</scope>
    <source>
        <strain evidence="6 7">N028</strain>
    </source>
</reference>